<reference evidence="1 2" key="1">
    <citation type="journal article" date="2020" name="IScience">
        <title>Genome Sequencing of the Endangered Kingdonia uniflora (Circaeasteraceae, Ranunculales) Reveals Potential Mechanisms of Evolutionary Specialization.</title>
        <authorList>
            <person name="Sun Y."/>
            <person name="Deng T."/>
            <person name="Zhang A."/>
            <person name="Moore M.J."/>
            <person name="Landis J.B."/>
            <person name="Lin N."/>
            <person name="Zhang H."/>
            <person name="Zhang X."/>
            <person name="Huang J."/>
            <person name="Zhang X."/>
            <person name="Sun H."/>
            <person name="Wang H."/>
        </authorList>
    </citation>
    <scope>NUCLEOTIDE SEQUENCE [LARGE SCALE GENOMIC DNA]</scope>
    <source>
        <strain evidence="1">TB1705</strain>
        <tissue evidence="1">Leaf</tissue>
    </source>
</reference>
<dbReference type="Proteomes" id="UP000541444">
    <property type="component" value="Unassembled WGS sequence"/>
</dbReference>
<organism evidence="1 2">
    <name type="scientific">Kingdonia uniflora</name>
    <dbReference type="NCBI Taxonomy" id="39325"/>
    <lineage>
        <taxon>Eukaryota</taxon>
        <taxon>Viridiplantae</taxon>
        <taxon>Streptophyta</taxon>
        <taxon>Embryophyta</taxon>
        <taxon>Tracheophyta</taxon>
        <taxon>Spermatophyta</taxon>
        <taxon>Magnoliopsida</taxon>
        <taxon>Ranunculales</taxon>
        <taxon>Circaeasteraceae</taxon>
        <taxon>Kingdonia</taxon>
    </lineage>
</organism>
<proteinExistence type="predicted"/>
<evidence type="ECO:0000313" key="1">
    <source>
        <dbReference type="EMBL" id="KAF6146856.1"/>
    </source>
</evidence>
<comment type="caution">
    <text evidence="1">The sequence shown here is derived from an EMBL/GenBank/DDBJ whole genome shotgun (WGS) entry which is preliminary data.</text>
</comment>
<accession>A0A7J7LW39</accession>
<protein>
    <submittedName>
        <fullName evidence="1">Uncharacterized protein</fullName>
    </submittedName>
</protein>
<dbReference type="AlphaFoldDB" id="A0A7J7LW39"/>
<sequence>AFNDTNGCRLFNCSKVVYIAQAVLSRLRSSHHSETLLSVLMEVSQGRDFLFCDLCGNLLSLVLAKYAKCSFCGFKKKVKKIVGRETCYTVTAADIRRELGIEPFVQLAGNVNEKVEVQRKLVKETCTKCGHDE</sequence>
<name>A0A7J7LW39_9MAGN</name>
<evidence type="ECO:0000313" key="2">
    <source>
        <dbReference type="Proteomes" id="UP000541444"/>
    </source>
</evidence>
<dbReference type="OrthoDB" id="10056816at2759"/>
<keyword evidence="2" id="KW-1185">Reference proteome</keyword>
<dbReference type="EMBL" id="JACGCM010001954">
    <property type="protein sequence ID" value="KAF6146856.1"/>
    <property type="molecule type" value="Genomic_DNA"/>
</dbReference>
<feature type="non-terminal residue" evidence="1">
    <location>
        <position position="1"/>
    </location>
</feature>
<gene>
    <name evidence="1" type="ORF">GIB67_018509</name>
</gene>